<organism evidence="3 4">
    <name type="scientific">Phytophthora fragariae</name>
    <dbReference type="NCBI Taxonomy" id="53985"/>
    <lineage>
        <taxon>Eukaryota</taxon>
        <taxon>Sar</taxon>
        <taxon>Stramenopiles</taxon>
        <taxon>Oomycota</taxon>
        <taxon>Peronosporomycetes</taxon>
        <taxon>Peronosporales</taxon>
        <taxon>Peronosporaceae</taxon>
        <taxon>Phytophthora</taxon>
    </lineage>
</organism>
<evidence type="ECO:0000313" key="4">
    <source>
        <dbReference type="Proteomes" id="UP000440732"/>
    </source>
</evidence>
<dbReference type="EMBL" id="QXFZ01004897">
    <property type="protein sequence ID" value="KAE9062586.1"/>
    <property type="molecule type" value="Genomic_DNA"/>
</dbReference>
<dbReference type="AlphaFoldDB" id="A0A6A3UUT2"/>
<keyword evidence="1" id="KW-0732">Signal</keyword>
<dbReference type="EMBL" id="QXGA01000031">
    <property type="protein sequence ID" value="KAE9154718.1"/>
    <property type="molecule type" value="Genomic_DNA"/>
</dbReference>
<name>A0A6A3UUT2_9STRA</name>
<comment type="caution">
    <text evidence="3">The sequence shown here is derived from an EMBL/GenBank/DDBJ whole genome shotgun (WGS) entry which is preliminary data.</text>
</comment>
<accession>A0A6A3UUT2</accession>
<feature type="chain" id="PRO_5036380663" description="Secreted protein" evidence="1">
    <location>
        <begin position="25"/>
        <end position="130"/>
    </location>
</feature>
<proteinExistence type="predicted"/>
<evidence type="ECO:0000313" key="5">
    <source>
        <dbReference type="Proteomes" id="UP000441208"/>
    </source>
</evidence>
<dbReference type="Proteomes" id="UP000441208">
    <property type="component" value="Unassembled WGS sequence"/>
</dbReference>
<feature type="signal peptide" evidence="1">
    <location>
        <begin position="1"/>
        <end position="24"/>
    </location>
</feature>
<sequence length="130" mass="13981">MFRSTAASPVLLSFGAGVWRCVLAPQYTSILVITTNKTTHSYVSGLLYNQSQGTRYVASSQHKCIDQKKSSKHQLAACLPTSCCAPSSHRPRRTPSYPTCGLVLVELPGRVVGERDGRVASSKLITGGVQ</sequence>
<gene>
    <name evidence="3" type="ORF">PF006_g1252</name>
    <name evidence="2" type="ORF">PF007_g29857</name>
</gene>
<protein>
    <recommendedName>
        <fullName evidence="6">Secreted protein</fullName>
    </recommendedName>
</protein>
<dbReference type="Proteomes" id="UP000440732">
    <property type="component" value="Unassembled WGS sequence"/>
</dbReference>
<evidence type="ECO:0000313" key="2">
    <source>
        <dbReference type="EMBL" id="KAE9062586.1"/>
    </source>
</evidence>
<reference evidence="4 5" key="1">
    <citation type="submission" date="2018-08" db="EMBL/GenBank/DDBJ databases">
        <title>Genomic investigation of the strawberry pathogen Phytophthora fragariae indicates pathogenicity is determined by transcriptional variation in three key races.</title>
        <authorList>
            <person name="Adams T.M."/>
            <person name="Armitage A.D."/>
            <person name="Sobczyk M.K."/>
            <person name="Bates H.J."/>
            <person name="Dunwell J.M."/>
            <person name="Nellist C.F."/>
            <person name="Harrison R.J."/>
        </authorList>
    </citation>
    <scope>NUCLEOTIDE SEQUENCE [LARGE SCALE GENOMIC DNA]</scope>
    <source>
        <strain evidence="3 4">NOV-5</strain>
        <strain evidence="2 5">NOV-71</strain>
    </source>
</reference>
<evidence type="ECO:0008006" key="6">
    <source>
        <dbReference type="Google" id="ProtNLM"/>
    </source>
</evidence>
<evidence type="ECO:0000256" key="1">
    <source>
        <dbReference type="SAM" id="SignalP"/>
    </source>
</evidence>
<evidence type="ECO:0000313" key="3">
    <source>
        <dbReference type="EMBL" id="KAE9154718.1"/>
    </source>
</evidence>